<reference evidence="2" key="2">
    <citation type="submission" date="2010-04" db="EMBL/GenBank/DDBJ databases">
        <authorList>
            <person name="Buell R."/>
            <person name="Hamilton J."/>
            <person name="Hostetler J."/>
        </authorList>
    </citation>
    <scope>NUCLEOTIDE SEQUENCE [LARGE SCALE GENOMIC DNA]</scope>
    <source>
        <strain evidence="2">DAOM:BR144</strain>
    </source>
</reference>
<name>K3XBU4_GLOUD</name>
<dbReference type="STRING" id="431595.K3XBU4"/>
<evidence type="ECO:0000313" key="2">
    <source>
        <dbReference type="Proteomes" id="UP000019132"/>
    </source>
</evidence>
<keyword evidence="2" id="KW-1185">Reference proteome</keyword>
<organism evidence="1 2">
    <name type="scientific">Globisporangium ultimum (strain ATCC 200006 / CBS 805.95 / DAOM BR144)</name>
    <name type="common">Pythium ultimum</name>
    <dbReference type="NCBI Taxonomy" id="431595"/>
    <lineage>
        <taxon>Eukaryota</taxon>
        <taxon>Sar</taxon>
        <taxon>Stramenopiles</taxon>
        <taxon>Oomycota</taxon>
        <taxon>Peronosporomycetes</taxon>
        <taxon>Pythiales</taxon>
        <taxon>Pythiaceae</taxon>
        <taxon>Globisporangium</taxon>
    </lineage>
</organism>
<dbReference type="AlphaFoldDB" id="K3XBU4"/>
<dbReference type="EnsemblProtists" id="PYU1_T014693">
    <property type="protein sequence ID" value="PYU1_T014693"/>
    <property type="gene ID" value="PYU1_G014662"/>
</dbReference>
<protein>
    <submittedName>
        <fullName evidence="1">Uncharacterized protein</fullName>
    </submittedName>
</protein>
<dbReference type="Proteomes" id="UP000019132">
    <property type="component" value="Unassembled WGS sequence"/>
</dbReference>
<proteinExistence type="predicted"/>
<dbReference type="InParanoid" id="K3XBU4"/>
<dbReference type="EMBL" id="GL376594">
    <property type="status" value="NOT_ANNOTATED_CDS"/>
    <property type="molecule type" value="Genomic_DNA"/>
</dbReference>
<sequence>MGGVEKETEHVDLRRSEIVVTRQHIIDYARSLMSDLLTDATDEACKLVRVLQLKKKVQRLFQRAQEEVKRFGAQWRLPQVLMAASPPFPHFVYKGVKGGIIEDEVSRFALDTVASFSVQEKAWFDERVMLE</sequence>
<reference evidence="2" key="1">
    <citation type="journal article" date="2010" name="Genome Biol.">
        <title>Genome sequence of the necrotrophic plant pathogen Pythium ultimum reveals original pathogenicity mechanisms and effector repertoire.</title>
        <authorList>
            <person name="Levesque C.A."/>
            <person name="Brouwer H."/>
            <person name="Cano L."/>
            <person name="Hamilton J.P."/>
            <person name="Holt C."/>
            <person name="Huitema E."/>
            <person name="Raffaele S."/>
            <person name="Robideau G.P."/>
            <person name="Thines M."/>
            <person name="Win J."/>
            <person name="Zerillo M.M."/>
            <person name="Beakes G.W."/>
            <person name="Boore J.L."/>
            <person name="Busam D."/>
            <person name="Dumas B."/>
            <person name="Ferriera S."/>
            <person name="Fuerstenberg S.I."/>
            <person name="Gachon C.M."/>
            <person name="Gaulin E."/>
            <person name="Govers F."/>
            <person name="Grenville-Briggs L."/>
            <person name="Horner N."/>
            <person name="Hostetler J."/>
            <person name="Jiang R.H."/>
            <person name="Johnson J."/>
            <person name="Krajaejun T."/>
            <person name="Lin H."/>
            <person name="Meijer H.J."/>
            <person name="Moore B."/>
            <person name="Morris P."/>
            <person name="Phuntmart V."/>
            <person name="Puiu D."/>
            <person name="Shetty J."/>
            <person name="Stajich J.E."/>
            <person name="Tripathy S."/>
            <person name="Wawra S."/>
            <person name="van West P."/>
            <person name="Whitty B.R."/>
            <person name="Coutinho P.M."/>
            <person name="Henrissat B."/>
            <person name="Martin F."/>
            <person name="Thomas P.D."/>
            <person name="Tyler B.M."/>
            <person name="De Vries R.P."/>
            <person name="Kamoun S."/>
            <person name="Yandell M."/>
            <person name="Tisserat N."/>
            <person name="Buell C.R."/>
        </authorList>
    </citation>
    <scope>NUCLEOTIDE SEQUENCE</scope>
    <source>
        <strain evidence="2">DAOM:BR144</strain>
    </source>
</reference>
<evidence type="ECO:0000313" key="1">
    <source>
        <dbReference type="EnsemblProtists" id="PYU1_T014693"/>
    </source>
</evidence>
<dbReference type="HOGENOM" id="CLU_1931783_0_0_1"/>
<accession>K3XBU4</accession>
<reference evidence="1" key="3">
    <citation type="submission" date="2015-02" db="UniProtKB">
        <authorList>
            <consortium name="EnsemblProtists"/>
        </authorList>
    </citation>
    <scope>IDENTIFICATION</scope>
    <source>
        <strain evidence="1">DAOM BR144</strain>
    </source>
</reference>
<dbReference type="VEuPathDB" id="FungiDB:PYU1_G014662"/>